<keyword evidence="8" id="KW-1185">Reference proteome</keyword>
<organism evidence="7 8">
    <name type="scientific">Ladona fulva</name>
    <name type="common">Scarce chaser dragonfly</name>
    <name type="synonym">Libellula fulva</name>
    <dbReference type="NCBI Taxonomy" id="123851"/>
    <lineage>
        <taxon>Eukaryota</taxon>
        <taxon>Metazoa</taxon>
        <taxon>Ecdysozoa</taxon>
        <taxon>Arthropoda</taxon>
        <taxon>Hexapoda</taxon>
        <taxon>Insecta</taxon>
        <taxon>Pterygota</taxon>
        <taxon>Palaeoptera</taxon>
        <taxon>Odonata</taxon>
        <taxon>Epiprocta</taxon>
        <taxon>Anisoptera</taxon>
        <taxon>Libelluloidea</taxon>
        <taxon>Libellulidae</taxon>
        <taxon>Ladona</taxon>
    </lineage>
</organism>
<comment type="subcellular location">
    <subcellularLocation>
        <location evidence="1">Cytoplasm</location>
        <location evidence="1">Cytoskeleton</location>
    </subcellularLocation>
</comment>
<feature type="region of interest" description="Disordered" evidence="6">
    <location>
        <begin position="36"/>
        <end position="196"/>
    </location>
</feature>
<feature type="compositionally biased region" description="Basic and acidic residues" evidence="6">
    <location>
        <begin position="115"/>
        <end position="130"/>
    </location>
</feature>
<dbReference type="PANTHER" id="PTHR15073">
    <property type="entry name" value="MICROTUBULE-ASSOCIATED PROTEIN"/>
    <property type="match status" value="1"/>
</dbReference>
<comment type="caution">
    <text evidence="7">The sequence shown here is derived from an EMBL/GenBank/DDBJ whole genome shotgun (WGS) entry which is preliminary data.</text>
</comment>
<gene>
    <name evidence="7" type="ORF">J437_LFUL003686</name>
</gene>
<evidence type="ECO:0000256" key="4">
    <source>
        <dbReference type="ARBA" id="ARBA00023054"/>
    </source>
</evidence>
<feature type="compositionally biased region" description="Low complexity" evidence="6">
    <location>
        <begin position="160"/>
        <end position="176"/>
    </location>
</feature>
<feature type="compositionally biased region" description="Polar residues" evidence="6">
    <location>
        <begin position="177"/>
        <end position="196"/>
    </location>
</feature>
<dbReference type="Pfam" id="PF05672">
    <property type="entry name" value="MAP7"/>
    <property type="match status" value="1"/>
</dbReference>
<reference evidence="7" key="1">
    <citation type="submission" date="2013-04" db="EMBL/GenBank/DDBJ databases">
        <authorList>
            <person name="Qu J."/>
            <person name="Murali S.C."/>
            <person name="Bandaranaike D."/>
            <person name="Bellair M."/>
            <person name="Blankenburg K."/>
            <person name="Chao H."/>
            <person name="Dinh H."/>
            <person name="Doddapaneni H."/>
            <person name="Downs B."/>
            <person name="Dugan-Rocha S."/>
            <person name="Elkadiri S."/>
            <person name="Gnanaolivu R.D."/>
            <person name="Hernandez B."/>
            <person name="Javaid M."/>
            <person name="Jayaseelan J.C."/>
            <person name="Lee S."/>
            <person name="Li M."/>
            <person name="Ming W."/>
            <person name="Munidasa M."/>
            <person name="Muniz J."/>
            <person name="Nguyen L."/>
            <person name="Ongeri F."/>
            <person name="Osuji N."/>
            <person name="Pu L.-L."/>
            <person name="Puazo M."/>
            <person name="Qu C."/>
            <person name="Quiroz J."/>
            <person name="Raj R."/>
            <person name="Weissenberger G."/>
            <person name="Xin Y."/>
            <person name="Zou X."/>
            <person name="Han Y."/>
            <person name="Richards S."/>
            <person name="Worley K."/>
            <person name="Muzny D."/>
            <person name="Gibbs R."/>
        </authorList>
    </citation>
    <scope>NUCLEOTIDE SEQUENCE</scope>
    <source>
        <strain evidence="7">Sampled in the wild</strain>
    </source>
</reference>
<feature type="compositionally biased region" description="Basic and acidic residues" evidence="6">
    <location>
        <begin position="36"/>
        <end position="88"/>
    </location>
</feature>
<evidence type="ECO:0000256" key="5">
    <source>
        <dbReference type="ARBA" id="ARBA00023212"/>
    </source>
</evidence>
<evidence type="ECO:0000313" key="7">
    <source>
        <dbReference type="EMBL" id="KAG8223413.1"/>
    </source>
</evidence>
<dbReference type="InterPro" id="IPR051483">
    <property type="entry name" value="MAP7_domain-containing"/>
</dbReference>
<comment type="similarity">
    <text evidence="2">Belongs to the MAP7 family.</text>
</comment>
<dbReference type="GO" id="GO:0015630">
    <property type="term" value="C:microtubule cytoskeleton"/>
    <property type="evidence" value="ECO:0007669"/>
    <property type="project" value="InterPro"/>
</dbReference>
<dbReference type="Proteomes" id="UP000792457">
    <property type="component" value="Unassembled WGS sequence"/>
</dbReference>
<accession>A0A8K0NVL1</accession>
<proteinExistence type="inferred from homology"/>
<evidence type="ECO:0000256" key="3">
    <source>
        <dbReference type="ARBA" id="ARBA00022490"/>
    </source>
</evidence>
<dbReference type="EMBL" id="KZ308159">
    <property type="protein sequence ID" value="KAG8223413.1"/>
    <property type="molecule type" value="Genomic_DNA"/>
</dbReference>
<protein>
    <submittedName>
        <fullName evidence="7">Uncharacterized protein</fullName>
    </submittedName>
</protein>
<dbReference type="InterPro" id="IPR008604">
    <property type="entry name" value="MAP7_fam"/>
</dbReference>
<dbReference type="GO" id="GO:0000226">
    <property type="term" value="P:microtubule cytoskeleton organization"/>
    <property type="evidence" value="ECO:0007669"/>
    <property type="project" value="InterPro"/>
</dbReference>
<feature type="region of interest" description="Disordered" evidence="6">
    <location>
        <begin position="305"/>
        <end position="366"/>
    </location>
</feature>
<feature type="compositionally biased region" description="Polar residues" evidence="6">
    <location>
        <begin position="305"/>
        <end position="330"/>
    </location>
</feature>
<evidence type="ECO:0000256" key="1">
    <source>
        <dbReference type="ARBA" id="ARBA00004245"/>
    </source>
</evidence>
<keyword evidence="4" id="KW-0175">Coiled coil</keyword>
<reference evidence="7" key="2">
    <citation type="submission" date="2017-10" db="EMBL/GenBank/DDBJ databases">
        <title>Ladona fulva Genome sequencing and assembly.</title>
        <authorList>
            <person name="Murali S."/>
            <person name="Richards S."/>
            <person name="Bandaranaike D."/>
            <person name="Bellair M."/>
            <person name="Blankenburg K."/>
            <person name="Chao H."/>
            <person name="Dinh H."/>
            <person name="Doddapaneni H."/>
            <person name="Dugan-Rocha S."/>
            <person name="Elkadiri S."/>
            <person name="Gnanaolivu R."/>
            <person name="Hernandez B."/>
            <person name="Skinner E."/>
            <person name="Javaid M."/>
            <person name="Lee S."/>
            <person name="Li M."/>
            <person name="Ming W."/>
            <person name="Munidasa M."/>
            <person name="Muniz J."/>
            <person name="Nguyen L."/>
            <person name="Hughes D."/>
            <person name="Osuji N."/>
            <person name="Pu L.-L."/>
            <person name="Puazo M."/>
            <person name="Qu C."/>
            <person name="Quiroz J."/>
            <person name="Raj R."/>
            <person name="Weissenberger G."/>
            <person name="Xin Y."/>
            <person name="Zou X."/>
            <person name="Han Y."/>
            <person name="Worley K."/>
            <person name="Muzny D."/>
            <person name="Gibbs R."/>
        </authorList>
    </citation>
    <scope>NUCLEOTIDE SEQUENCE</scope>
    <source>
        <strain evidence="7">Sampled in the wild</strain>
    </source>
</reference>
<keyword evidence="5" id="KW-0206">Cytoskeleton</keyword>
<name>A0A8K0NVL1_LADFU</name>
<dbReference type="AlphaFoldDB" id="A0A8K0NVL1"/>
<sequence length="366" mass="40589">MRLEEEEQRRAEAEQLRLLEEASRLEKERLQQAIEEAQRKEKEEQQRREEEAKARAEKEEQEKKAREEAEKLRQEMEERLKKEEEERQMRRKRVEAIMLRTRAKAATPTSTPTKGGEEKEDSPSEERKEVQGQQQTAQASVEDQSGQMVLQGARERQEMTGGSSSSSEPTTTEGSPCNQGTSPGHQVSSRNDTENTMVNSGANLIMGVNNIDPLQQAVLNNNGGEITRPVEQTNGHRNGMDFGPTSAFTNVDDVRLNNTANNLLDLSDYNSLGGVNLQQTQQLQLSGGGNNAFPYSKQLSHEDTMNSNAHTTMGTPLQPSIPSAPLQSVTGELDTIIPTGSPFQVEDGLSSTKRQDKNATVGDLLS</sequence>
<dbReference type="PANTHER" id="PTHR15073:SF1">
    <property type="entry name" value="RETICULOCYTE-BINDING PROTEIN HOMOLOG 2A"/>
    <property type="match status" value="1"/>
</dbReference>
<keyword evidence="3" id="KW-0963">Cytoplasm</keyword>
<evidence type="ECO:0000256" key="6">
    <source>
        <dbReference type="SAM" id="MobiDB-lite"/>
    </source>
</evidence>
<evidence type="ECO:0000313" key="8">
    <source>
        <dbReference type="Proteomes" id="UP000792457"/>
    </source>
</evidence>
<evidence type="ECO:0000256" key="2">
    <source>
        <dbReference type="ARBA" id="ARBA00007525"/>
    </source>
</evidence>
<feature type="compositionally biased region" description="Polar residues" evidence="6">
    <location>
        <begin position="131"/>
        <end position="148"/>
    </location>
</feature>
<feature type="compositionally biased region" description="Low complexity" evidence="6">
    <location>
        <begin position="104"/>
        <end position="114"/>
    </location>
</feature>